<comment type="subcellular location">
    <subcellularLocation>
        <location evidence="1">Membrane</location>
        <topology evidence="1">Multi-pass membrane protein</topology>
    </subcellularLocation>
</comment>
<feature type="transmembrane region" description="Helical" evidence="5">
    <location>
        <begin position="37"/>
        <end position="64"/>
    </location>
</feature>
<dbReference type="InterPro" id="IPR004837">
    <property type="entry name" value="NaCa_Exmemb"/>
</dbReference>
<evidence type="ECO:0000256" key="1">
    <source>
        <dbReference type="ARBA" id="ARBA00004141"/>
    </source>
</evidence>
<feature type="transmembrane region" description="Helical" evidence="5">
    <location>
        <begin position="232"/>
        <end position="252"/>
    </location>
</feature>
<dbReference type="GO" id="GO:0008273">
    <property type="term" value="F:calcium, potassium:sodium antiporter activity"/>
    <property type="evidence" value="ECO:0007669"/>
    <property type="project" value="TreeGrafter"/>
</dbReference>
<feature type="domain" description="Sodium/calcium exchanger membrane region" evidence="6">
    <location>
        <begin position="163"/>
        <end position="308"/>
    </location>
</feature>
<dbReference type="InterPro" id="IPR004481">
    <property type="entry name" value="K/Na/Ca-exchanger"/>
</dbReference>
<feature type="transmembrane region" description="Helical" evidence="5">
    <location>
        <begin position="70"/>
        <end position="95"/>
    </location>
</feature>
<dbReference type="GO" id="GO:0005262">
    <property type="term" value="F:calcium channel activity"/>
    <property type="evidence" value="ECO:0007669"/>
    <property type="project" value="TreeGrafter"/>
</dbReference>
<gene>
    <name evidence="7" type="ORF">MBMO_EB0-49D07.0063</name>
</gene>
<dbReference type="AlphaFoldDB" id="A4GJC5"/>
<evidence type="ECO:0000256" key="5">
    <source>
        <dbReference type="SAM" id="Phobius"/>
    </source>
</evidence>
<accession>A4GJC5</accession>
<dbReference type="NCBIfam" id="TIGR00367">
    <property type="entry name" value="calcium/sodium antiporter"/>
    <property type="match status" value="1"/>
</dbReference>
<feature type="transmembrane region" description="Helical" evidence="5">
    <location>
        <begin position="289"/>
        <end position="312"/>
    </location>
</feature>
<keyword evidence="4 5" id="KW-0472">Membrane</keyword>
<dbReference type="Gene3D" id="1.20.1420.30">
    <property type="entry name" value="NCX, central ion-binding region"/>
    <property type="match status" value="1"/>
</dbReference>
<dbReference type="InterPro" id="IPR044880">
    <property type="entry name" value="NCX_ion-bd_dom_sf"/>
</dbReference>
<feature type="transmembrane region" description="Helical" evidence="5">
    <location>
        <begin position="102"/>
        <end position="120"/>
    </location>
</feature>
<feature type="transmembrane region" description="Helical" evidence="5">
    <location>
        <begin position="264"/>
        <end position="282"/>
    </location>
</feature>
<dbReference type="Pfam" id="PF01699">
    <property type="entry name" value="Na_Ca_ex"/>
    <property type="match status" value="2"/>
</dbReference>
<dbReference type="PANTHER" id="PTHR10846:SF8">
    <property type="entry name" value="INNER MEMBRANE PROTEIN YRBG"/>
    <property type="match status" value="1"/>
</dbReference>
<protein>
    <submittedName>
        <fullName evidence="7">K+-dependent Na+/Ca+ antiporter</fullName>
    </submittedName>
</protein>
<dbReference type="GO" id="GO:0006874">
    <property type="term" value="P:intracellular calcium ion homeostasis"/>
    <property type="evidence" value="ECO:0007669"/>
    <property type="project" value="TreeGrafter"/>
</dbReference>
<feature type="transmembrane region" description="Helical" evidence="5">
    <location>
        <begin position="6"/>
        <end position="25"/>
    </location>
</feature>
<dbReference type="EMBL" id="EF107099">
    <property type="protein sequence ID" value="ABL97220.1"/>
    <property type="molecule type" value="Genomic_DNA"/>
</dbReference>
<feature type="transmembrane region" description="Helical" evidence="5">
    <location>
        <begin position="126"/>
        <end position="144"/>
    </location>
</feature>
<feature type="transmembrane region" description="Helical" evidence="5">
    <location>
        <begin position="164"/>
        <end position="185"/>
    </location>
</feature>
<feature type="transmembrane region" description="Helical" evidence="5">
    <location>
        <begin position="197"/>
        <end position="220"/>
    </location>
</feature>
<keyword evidence="3 5" id="KW-1133">Transmembrane helix</keyword>
<dbReference type="GO" id="GO:0005886">
    <property type="term" value="C:plasma membrane"/>
    <property type="evidence" value="ECO:0007669"/>
    <property type="project" value="TreeGrafter"/>
</dbReference>
<evidence type="ECO:0000256" key="4">
    <source>
        <dbReference type="ARBA" id="ARBA00023136"/>
    </source>
</evidence>
<sequence>MELATNISLLLLGISILVWGANKFVDHASVIAKHMGISDLVIGLTLIAFGTSAPEIFVGISSIINQNEEIALGTAIGSNISNIALIFGVSCLYLTEPSKTQLWNFVPFGLSVVLLGLTLVDGKISFNESMGFVGILMIFMFVLFKTDGLAEEDSLESNEFGRSLFISLIGLVALIAGANISVVYAENTALLLGVPQLIIGLTIIALGTSLPELAATIVALRKGKHQMVVGNIIGSNVFNLVFIIPMIGFFGSVELSPMVMQRDFYILLVLSMVFILLAVVLTKLQFRKNIFSISGVVLIASYVLYISTLSGII</sequence>
<proteinExistence type="predicted"/>
<evidence type="ECO:0000259" key="6">
    <source>
        <dbReference type="Pfam" id="PF01699"/>
    </source>
</evidence>
<reference evidence="7" key="1">
    <citation type="journal article" date="2007" name="Environ. Microbiol.">
        <title>Proteorhodopsin photosystem gene clusters exhibit co-evolutionary trends and shared ancestry among diverse marine microbial phyla.</title>
        <authorList>
            <person name="McCarren J."/>
            <person name="Delong E.F."/>
        </authorList>
    </citation>
    <scope>NUCLEOTIDE SEQUENCE</scope>
</reference>
<evidence type="ECO:0000256" key="3">
    <source>
        <dbReference type="ARBA" id="ARBA00022989"/>
    </source>
</evidence>
<keyword evidence="2 5" id="KW-0812">Transmembrane</keyword>
<evidence type="ECO:0000313" key="7">
    <source>
        <dbReference type="EMBL" id="ABL97220.1"/>
    </source>
</evidence>
<feature type="domain" description="Sodium/calcium exchanger membrane region" evidence="6">
    <location>
        <begin position="7"/>
        <end position="144"/>
    </location>
</feature>
<dbReference type="PANTHER" id="PTHR10846">
    <property type="entry name" value="SODIUM/POTASSIUM/CALCIUM EXCHANGER"/>
    <property type="match status" value="1"/>
</dbReference>
<organism evidence="7">
    <name type="scientific">uncultured marine bacterium EB0_49D07</name>
    <dbReference type="NCBI Taxonomy" id="415439"/>
    <lineage>
        <taxon>Bacteria</taxon>
        <taxon>environmental samples</taxon>
    </lineage>
</organism>
<evidence type="ECO:0000256" key="2">
    <source>
        <dbReference type="ARBA" id="ARBA00022692"/>
    </source>
</evidence>
<name>A4GJC5_9BACT</name>